<protein>
    <submittedName>
        <fullName evidence="3">Xanthine and CO dehydrogenase maturation factor, XdhC/CoxF family</fullName>
    </submittedName>
</protein>
<dbReference type="AlphaFoldDB" id="A0A0L0W6I4"/>
<gene>
    <name evidence="3" type="ORF">CLPU_25c00070</name>
</gene>
<organism evidence="3 4">
    <name type="scientific">Gottschalkia purinilytica</name>
    <name type="common">Clostridium purinilyticum</name>
    <dbReference type="NCBI Taxonomy" id="1503"/>
    <lineage>
        <taxon>Bacteria</taxon>
        <taxon>Bacillati</taxon>
        <taxon>Bacillota</taxon>
        <taxon>Tissierellia</taxon>
        <taxon>Tissierellales</taxon>
        <taxon>Gottschalkiaceae</taxon>
        <taxon>Gottschalkia</taxon>
    </lineage>
</organism>
<dbReference type="InterPro" id="IPR052698">
    <property type="entry name" value="MoCofactor_Util/Proc"/>
</dbReference>
<sequence length="267" mass="29533">MECQILDKVLKEIGKGKKVALATVTKIQGTNPGKIGAMMCVFEDGSTFGTVGGGNVEFICTKKAKECLEKGESELFHYDLNIEKEHSGKVCDVKADIFIKVFKPKPKLLIVGGGHIGSQLYKVAKTQNFDIVIFDDRENYCNRERFPEASELYPGNIEEDLKNYPINDNCYIVLVTHGHKFDEVALKAVIDRGARYIGMMGSSNKIKNIKETLINKGISKESLDKIYSPIGIDMGSNIPEEIATGIITEIILVKNGGNLISLRDIKK</sequence>
<feature type="domain" description="XdhC- CoxI" evidence="1">
    <location>
        <begin position="15"/>
        <end position="79"/>
    </location>
</feature>
<dbReference type="Gene3D" id="3.40.50.720">
    <property type="entry name" value="NAD(P)-binding Rossmann-like Domain"/>
    <property type="match status" value="1"/>
</dbReference>
<evidence type="ECO:0000313" key="3">
    <source>
        <dbReference type="EMBL" id="KNF07097.1"/>
    </source>
</evidence>
<keyword evidence="4" id="KW-1185">Reference proteome</keyword>
<dbReference type="SUPFAM" id="SSF51735">
    <property type="entry name" value="NAD(P)-binding Rossmann-fold domains"/>
    <property type="match status" value="1"/>
</dbReference>
<dbReference type="InterPro" id="IPR036291">
    <property type="entry name" value="NAD(P)-bd_dom_sf"/>
</dbReference>
<dbReference type="STRING" id="1503.CLPU_25c00070"/>
<dbReference type="InterPro" id="IPR027051">
    <property type="entry name" value="XdhC_Rossmann_dom"/>
</dbReference>
<reference evidence="4" key="1">
    <citation type="submission" date="2015-07" db="EMBL/GenBank/DDBJ databases">
        <title>Draft genome sequence of the purine-degrading Gottschalkia purinilyticum DSM 1384 (formerly Clostridium purinilyticum).</title>
        <authorList>
            <person name="Poehlein A."/>
            <person name="Schiel-Bengelsdorf B."/>
            <person name="Bengelsdorf F.R."/>
            <person name="Daniel R."/>
            <person name="Duerre P."/>
        </authorList>
    </citation>
    <scope>NUCLEOTIDE SEQUENCE [LARGE SCALE GENOMIC DNA]</scope>
    <source>
        <strain evidence="4">DSM 1384</strain>
    </source>
</reference>
<dbReference type="Pfam" id="PF02625">
    <property type="entry name" value="XdhC_CoxI"/>
    <property type="match status" value="1"/>
</dbReference>
<evidence type="ECO:0000259" key="1">
    <source>
        <dbReference type="Pfam" id="PF02625"/>
    </source>
</evidence>
<dbReference type="Pfam" id="PF13478">
    <property type="entry name" value="XdhC_C"/>
    <property type="match status" value="1"/>
</dbReference>
<evidence type="ECO:0000313" key="4">
    <source>
        <dbReference type="Proteomes" id="UP000037267"/>
    </source>
</evidence>
<feature type="domain" description="XdhC Rossmann" evidence="2">
    <location>
        <begin position="108"/>
        <end position="250"/>
    </location>
</feature>
<evidence type="ECO:0000259" key="2">
    <source>
        <dbReference type="Pfam" id="PF13478"/>
    </source>
</evidence>
<dbReference type="RefSeq" id="WP_050378863.1">
    <property type="nucleotide sequence ID" value="NZ_LGSS01000025.1"/>
</dbReference>
<dbReference type="OrthoDB" id="9773039at2"/>
<dbReference type="PANTHER" id="PTHR30388:SF6">
    <property type="entry name" value="XANTHINE DEHYDROGENASE SUBUNIT A-RELATED"/>
    <property type="match status" value="1"/>
</dbReference>
<name>A0A0L0W6I4_GOTPU</name>
<dbReference type="InterPro" id="IPR003777">
    <property type="entry name" value="XdhC_CoxI"/>
</dbReference>
<accession>A0A0L0W6I4</accession>
<proteinExistence type="predicted"/>
<dbReference type="Proteomes" id="UP000037267">
    <property type="component" value="Unassembled WGS sequence"/>
</dbReference>
<dbReference type="EMBL" id="LGSS01000025">
    <property type="protein sequence ID" value="KNF07097.1"/>
    <property type="molecule type" value="Genomic_DNA"/>
</dbReference>
<dbReference type="PANTHER" id="PTHR30388">
    <property type="entry name" value="ALDEHYDE OXIDOREDUCTASE MOLYBDENUM COFACTOR ASSEMBLY PROTEIN"/>
    <property type="match status" value="1"/>
</dbReference>
<comment type="caution">
    <text evidence="3">The sequence shown here is derived from an EMBL/GenBank/DDBJ whole genome shotgun (WGS) entry which is preliminary data.</text>
</comment>